<proteinExistence type="predicted"/>
<evidence type="ECO:0000256" key="2">
    <source>
        <dbReference type="ARBA" id="ARBA00022723"/>
    </source>
</evidence>
<evidence type="ECO:0000313" key="6">
    <source>
        <dbReference type="EMBL" id="PVM91166.1"/>
    </source>
</evidence>
<sequence length="128" mass="13426">MSQEAAPEAQAVGRVWSTPAGVNLGSLDLIADGAARNYVLQIGACRFHGFVVRRGEAVFGYVDRCPHAGLPLAQALDQYLTPDGGMIACSWHGAVFSIENGACLGGPCAGGRLTSWPVRVEDGRIRTA</sequence>
<evidence type="ECO:0000313" key="7">
    <source>
        <dbReference type="Proteomes" id="UP000245073"/>
    </source>
</evidence>
<dbReference type="SUPFAM" id="SSF50022">
    <property type="entry name" value="ISP domain"/>
    <property type="match status" value="1"/>
</dbReference>
<keyword evidence="1" id="KW-0001">2Fe-2S</keyword>
<dbReference type="GO" id="GO:0046872">
    <property type="term" value="F:metal ion binding"/>
    <property type="evidence" value="ECO:0007669"/>
    <property type="project" value="UniProtKB-KW"/>
</dbReference>
<evidence type="ECO:0000256" key="1">
    <source>
        <dbReference type="ARBA" id="ARBA00022714"/>
    </source>
</evidence>
<accession>A0A2T9K5A9</accession>
<dbReference type="PANTHER" id="PTHR40261">
    <property type="match status" value="1"/>
</dbReference>
<dbReference type="CDD" id="cd03467">
    <property type="entry name" value="Rieske"/>
    <property type="match status" value="1"/>
</dbReference>
<dbReference type="OrthoDB" id="9800776at2"/>
<keyword evidence="4" id="KW-0411">Iron-sulfur</keyword>
<dbReference type="Pfam" id="PF00355">
    <property type="entry name" value="Rieske"/>
    <property type="match status" value="1"/>
</dbReference>
<organism evidence="6 7">
    <name type="scientific">Caulobacter endophyticus</name>
    <dbReference type="NCBI Taxonomy" id="2172652"/>
    <lineage>
        <taxon>Bacteria</taxon>
        <taxon>Pseudomonadati</taxon>
        <taxon>Pseudomonadota</taxon>
        <taxon>Alphaproteobacteria</taxon>
        <taxon>Caulobacterales</taxon>
        <taxon>Caulobacteraceae</taxon>
        <taxon>Caulobacter</taxon>
    </lineage>
</organism>
<dbReference type="InterPro" id="IPR017941">
    <property type="entry name" value="Rieske_2Fe-2S"/>
</dbReference>
<keyword evidence="7" id="KW-1185">Reference proteome</keyword>
<dbReference type="Gene3D" id="2.102.10.10">
    <property type="entry name" value="Rieske [2Fe-2S] iron-sulphur domain"/>
    <property type="match status" value="1"/>
</dbReference>
<dbReference type="PROSITE" id="PS51296">
    <property type="entry name" value="RIESKE"/>
    <property type="match status" value="1"/>
</dbReference>
<comment type="caution">
    <text evidence="6">The sequence shown here is derived from an EMBL/GenBank/DDBJ whole genome shotgun (WGS) entry which is preliminary data.</text>
</comment>
<reference evidence="6 7" key="1">
    <citation type="submission" date="2018-04" db="EMBL/GenBank/DDBJ databases">
        <title>The genome sequence of Caulobacter sp. 744.</title>
        <authorList>
            <person name="Gao J."/>
            <person name="Sun J."/>
        </authorList>
    </citation>
    <scope>NUCLEOTIDE SEQUENCE [LARGE SCALE GENOMIC DNA]</scope>
    <source>
        <strain evidence="6 7">774</strain>
    </source>
</reference>
<dbReference type="PANTHER" id="PTHR40261:SF1">
    <property type="entry name" value="RIESKE DOMAIN-CONTAINING PROTEIN"/>
    <property type="match status" value="1"/>
</dbReference>
<keyword evidence="2" id="KW-0479">Metal-binding</keyword>
<dbReference type="GO" id="GO:0051537">
    <property type="term" value="F:2 iron, 2 sulfur cluster binding"/>
    <property type="evidence" value="ECO:0007669"/>
    <property type="project" value="UniProtKB-KW"/>
</dbReference>
<keyword evidence="3" id="KW-0408">Iron</keyword>
<dbReference type="EMBL" id="QDKQ01000032">
    <property type="protein sequence ID" value="PVM91166.1"/>
    <property type="molecule type" value="Genomic_DNA"/>
</dbReference>
<feature type="domain" description="Rieske" evidence="5">
    <location>
        <begin position="27"/>
        <end position="127"/>
    </location>
</feature>
<evidence type="ECO:0000256" key="3">
    <source>
        <dbReference type="ARBA" id="ARBA00023004"/>
    </source>
</evidence>
<name>A0A2T9K5A9_9CAUL</name>
<evidence type="ECO:0000259" key="5">
    <source>
        <dbReference type="PROSITE" id="PS51296"/>
    </source>
</evidence>
<dbReference type="Proteomes" id="UP000245073">
    <property type="component" value="Unassembled WGS sequence"/>
</dbReference>
<dbReference type="AlphaFoldDB" id="A0A2T9K5A9"/>
<protein>
    <submittedName>
        <fullName evidence="6">2Fe-2S ferredoxin</fullName>
    </submittedName>
</protein>
<evidence type="ECO:0000256" key="4">
    <source>
        <dbReference type="ARBA" id="ARBA00023014"/>
    </source>
</evidence>
<dbReference type="InterPro" id="IPR036922">
    <property type="entry name" value="Rieske_2Fe-2S_sf"/>
</dbReference>
<dbReference type="RefSeq" id="WP_109100347.1">
    <property type="nucleotide sequence ID" value="NZ_QDKQ01000032.1"/>
</dbReference>
<gene>
    <name evidence="6" type="ORF">DDF67_07875</name>
</gene>